<comment type="function">
    <text evidence="3">Probably acts as a heme chaperone, transferring heme to an unknown acceptor. Binds one molecule of heme per monomer, possibly covalently. Binds 1 [4Fe-4S] cluster. The cluster is coordinated with 3 cysteines and an exchangeable S-adenosyl-L-methionine.</text>
</comment>
<dbReference type="RefSeq" id="WP_134168010.1">
    <property type="nucleotide sequence ID" value="NZ_SODD01000004.1"/>
</dbReference>
<keyword evidence="6" id="KW-1185">Reference proteome</keyword>
<feature type="domain" description="Radical SAM core" evidence="4">
    <location>
        <begin position="1"/>
        <end position="224"/>
    </location>
</feature>
<dbReference type="InterPro" id="IPR010723">
    <property type="entry name" value="HemN_C"/>
</dbReference>
<evidence type="ECO:0000256" key="3">
    <source>
        <dbReference type="RuleBase" id="RU364116"/>
    </source>
</evidence>
<dbReference type="InterPro" id="IPR007197">
    <property type="entry name" value="rSAM"/>
</dbReference>
<protein>
    <recommendedName>
        <fullName evidence="2 3">Heme chaperone HemW</fullName>
    </recommendedName>
</protein>
<reference evidence="5 6" key="1">
    <citation type="submission" date="2019-03" db="EMBL/GenBank/DDBJ databases">
        <title>Genomic Encyclopedia of Type Strains, Phase IV (KMG-IV): sequencing the most valuable type-strain genomes for metagenomic binning, comparative biology and taxonomic classification.</title>
        <authorList>
            <person name="Goeker M."/>
        </authorList>
    </citation>
    <scope>NUCLEOTIDE SEQUENCE [LARGE SCALE GENOMIC DNA]</scope>
    <source>
        <strain evidence="5 6">DSM 28867</strain>
    </source>
</reference>
<evidence type="ECO:0000259" key="4">
    <source>
        <dbReference type="PROSITE" id="PS51918"/>
    </source>
</evidence>
<evidence type="ECO:0000256" key="1">
    <source>
        <dbReference type="ARBA" id="ARBA00006100"/>
    </source>
</evidence>
<evidence type="ECO:0000313" key="6">
    <source>
        <dbReference type="Proteomes" id="UP000294743"/>
    </source>
</evidence>
<dbReference type="PROSITE" id="PS51918">
    <property type="entry name" value="RADICAL_SAM"/>
    <property type="match status" value="1"/>
</dbReference>
<dbReference type="GO" id="GO:0006779">
    <property type="term" value="P:porphyrin-containing compound biosynthetic process"/>
    <property type="evidence" value="ECO:0007669"/>
    <property type="project" value="InterPro"/>
</dbReference>
<dbReference type="PANTHER" id="PTHR13932:SF5">
    <property type="entry name" value="RADICAL S-ADENOSYL METHIONINE DOMAIN-CONTAINING PROTEIN 1, MITOCHONDRIAL"/>
    <property type="match status" value="1"/>
</dbReference>
<keyword evidence="3" id="KW-0411">Iron-sulfur</keyword>
<dbReference type="Pfam" id="PF04055">
    <property type="entry name" value="Radical_SAM"/>
    <property type="match status" value="1"/>
</dbReference>
<dbReference type="InterPro" id="IPR006638">
    <property type="entry name" value="Elp3/MiaA/NifB-like_rSAM"/>
</dbReference>
<evidence type="ECO:0000313" key="5">
    <source>
        <dbReference type="EMBL" id="TDW25503.1"/>
    </source>
</evidence>
<dbReference type="EMBL" id="SODD01000004">
    <property type="protein sequence ID" value="TDW25503.1"/>
    <property type="molecule type" value="Genomic_DNA"/>
</dbReference>
<keyword evidence="3" id="KW-0349">Heme</keyword>
<keyword evidence="3" id="KW-0143">Chaperone</keyword>
<dbReference type="InterPro" id="IPR004559">
    <property type="entry name" value="HemW-like"/>
</dbReference>
<keyword evidence="3" id="KW-0408">Iron</keyword>
<keyword evidence="3" id="KW-0963">Cytoplasm</keyword>
<organism evidence="5 6">
    <name type="scientific">Breznakia blatticola</name>
    <dbReference type="NCBI Taxonomy" id="1754012"/>
    <lineage>
        <taxon>Bacteria</taxon>
        <taxon>Bacillati</taxon>
        <taxon>Bacillota</taxon>
        <taxon>Erysipelotrichia</taxon>
        <taxon>Erysipelotrichales</taxon>
        <taxon>Erysipelotrichaceae</taxon>
        <taxon>Breznakia</taxon>
    </lineage>
</organism>
<dbReference type="NCBIfam" id="TIGR00539">
    <property type="entry name" value="hemN_rel"/>
    <property type="match status" value="1"/>
</dbReference>
<dbReference type="GO" id="GO:0046872">
    <property type="term" value="F:metal ion binding"/>
    <property type="evidence" value="ECO:0007669"/>
    <property type="project" value="UniProtKB-UniRule"/>
</dbReference>
<sequence>MINALYIHIPFCENICYYCDFKRSVYNQEVVDAFLSQLEKEITARVQNKMLHTIYIGGGTPTCLHEAQLERLLHIVEPYTHTAAEYTMESNLESISEAKLELMQAHGVNRISLGVQSYNDDLLMYMNRKHKAADIDSTIATIASYIPNISIDLIYGFENQSKEIWLDSLEKATSNPNVKHISIYSLTIEDNSVFGKRGVKPIDSDLEADMYILGREYLKTHGFEHYEIANYARAGYESKHNQVYWAYEDFYGVGLGASGKDGHLRYAITGTMDTYINDGGTLFEEHLSDKDILIEYLMMNLRTKKGIDKVKFKEIFHRSFDDLFDDAIERLVLYHQAIQSPTHFAMSEEGMLLLHTHLVQFMEVIDIIMEDEQDV</sequence>
<dbReference type="GO" id="GO:0004109">
    <property type="term" value="F:coproporphyrinogen oxidase activity"/>
    <property type="evidence" value="ECO:0007669"/>
    <property type="project" value="InterPro"/>
</dbReference>
<dbReference type="SFLD" id="SFLDS00029">
    <property type="entry name" value="Radical_SAM"/>
    <property type="match status" value="1"/>
</dbReference>
<keyword evidence="3" id="KW-0004">4Fe-4S</keyword>
<dbReference type="SUPFAM" id="SSF102114">
    <property type="entry name" value="Radical SAM enzymes"/>
    <property type="match status" value="1"/>
</dbReference>
<dbReference type="Proteomes" id="UP000294743">
    <property type="component" value="Unassembled WGS sequence"/>
</dbReference>
<dbReference type="InterPro" id="IPR023404">
    <property type="entry name" value="rSAM_horseshoe"/>
</dbReference>
<dbReference type="SMART" id="SM00729">
    <property type="entry name" value="Elp3"/>
    <property type="match status" value="1"/>
</dbReference>
<proteinExistence type="inferred from homology"/>
<dbReference type="GO" id="GO:0051539">
    <property type="term" value="F:4 iron, 4 sulfur cluster binding"/>
    <property type="evidence" value="ECO:0007669"/>
    <property type="project" value="UniProtKB-UniRule"/>
</dbReference>
<comment type="subcellular location">
    <subcellularLocation>
        <location evidence="3">Cytoplasm</location>
    </subcellularLocation>
</comment>
<dbReference type="SFLD" id="SFLDF00562">
    <property type="entry name" value="HemN-like__clustered_with_heat"/>
    <property type="match status" value="1"/>
</dbReference>
<keyword evidence="3" id="KW-0479">Metal-binding</keyword>
<dbReference type="GO" id="GO:0005737">
    <property type="term" value="C:cytoplasm"/>
    <property type="evidence" value="ECO:0007669"/>
    <property type="project" value="UniProtKB-SubCell"/>
</dbReference>
<comment type="caution">
    <text evidence="5">The sequence shown here is derived from an EMBL/GenBank/DDBJ whole genome shotgun (WGS) entry which is preliminary data.</text>
</comment>
<keyword evidence="3" id="KW-0949">S-adenosyl-L-methionine</keyword>
<comment type="similarity">
    <text evidence="1">Belongs to the anaerobic coproporphyrinogen-III oxidase family. HemW subfamily.</text>
</comment>
<dbReference type="SFLD" id="SFLDG01065">
    <property type="entry name" value="anaerobic_coproporphyrinogen-I"/>
    <property type="match status" value="1"/>
</dbReference>
<dbReference type="OrthoDB" id="9808022at2"/>
<gene>
    <name evidence="5" type="ORF">EDD63_10430</name>
</gene>
<dbReference type="Gene3D" id="3.80.30.20">
    <property type="entry name" value="tm_1862 like domain"/>
    <property type="match status" value="1"/>
</dbReference>
<dbReference type="Pfam" id="PF06969">
    <property type="entry name" value="HemN_C"/>
    <property type="match status" value="1"/>
</dbReference>
<dbReference type="InterPro" id="IPR034505">
    <property type="entry name" value="Coproporphyrinogen-III_oxidase"/>
</dbReference>
<accession>A0A4R8AAR9</accession>
<dbReference type="AlphaFoldDB" id="A0A4R8AAR9"/>
<evidence type="ECO:0000256" key="2">
    <source>
        <dbReference type="ARBA" id="ARBA00017228"/>
    </source>
</evidence>
<dbReference type="InterPro" id="IPR058240">
    <property type="entry name" value="rSAM_sf"/>
</dbReference>
<dbReference type="PANTHER" id="PTHR13932">
    <property type="entry name" value="COPROPORPHYRINIGEN III OXIDASE"/>
    <property type="match status" value="1"/>
</dbReference>
<name>A0A4R8AAR9_9FIRM</name>